<dbReference type="Proteomes" id="UP000694547">
    <property type="component" value="Chromosome 5"/>
</dbReference>
<sequence>MPMIYILCISWAPTTWPGPHSRGKGTYQEINKPAWICFSNISQTKRLQMPLEQALDLKERAKGFKIEKAM</sequence>
<organism evidence="1 2">
    <name type="scientific">Peromyscus maniculatus bairdii</name>
    <name type="common">Prairie deer mouse</name>
    <dbReference type="NCBI Taxonomy" id="230844"/>
    <lineage>
        <taxon>Eukaryota</taxon>
        <taxon>Metazoa</taxon>
        <taxon>Chordata</taxon>
        <taxon>Craniata</taxon>
        <taxon>Vertebrata</taxon>
        <taxon>Euteleostomi</taxon>
        <taxon>Mammalia</taxon>
        <taxon>Eutheria</taxon>
        <taxon>Euarchontoglires</taxon>
        <taxon>Glires</taxon>
        <taxon>Rodentia</taxon>
        <taxon>Myomorpha</taxon>
        <taxon>Muroidea</taxon>
        <taxon>Cricetidae</taxon>
        <taxon>Neotominae</taxon>
        <taxon>Peromyscus</taxon>
    </lineage>
</organism>
<reference evidence="1" key="3">
    <citation type="submission" date="2025-09" db="UniProtKB">
        <authorList>
            <consortium name="Ensembl"/>
        </authorList>
    </citation>
    <scope>IDENTIFICATION</scope>
</reference>
<evidence type="ECO:0000313" key="1">
    <source>
        <dbReference type="Ensembl" id="ENSPEMP00000037210.1"/>
    </source>
</evidence>
<dbReference type="AlphaFoldDB" id="A0A8C8W8G1"/>
<protein>
    <submittedName>
        <fullName evidence="1">Uncharacterized protein</fullName>
    </submittedName>
</protein>
<accession>A0A8C8W8G1</accession>
<name>A0A8C8W8G1_PERMB</name>
<evidence type="ECO:0000313" key="2">
    <source>
        <dbReference type="Proteomes" id="UP000694547"/>
    </source>
</evidence>
<keyword evidence="2" id="KW-1185">Reference proteome</keyword>
<dbReference type="Ensembl" id="ENSPEMT00000039156.1">
    <property type="protein sequence ID" value="ENSPEMP00000037210.1"/>
    <property type="gene ID" value="ENSPEMG00000025246.1"/>
</dbReference>
<reference evidence="1" key="2">
    <citation type="submission" date="2025-08" db="UniProtKB">
        <authorList>
            <consortium name="Ensembl"/>
        </authorList>
    </citation>
    <scope>IDENTIFICATION</scope>
</reference>
<reference evidence="1 2" key="1">
    <citation type="submission" date="2018-10" db="EMBL/GenBank/DDBJ databases">
        <title>Improved assembly of the deer mouse Peromyscus maniculatus genome.</title>
        <authorList>
            <person name="Lassance J.-M."/>
            <person name="Hoekstra H.E."/>
        </authorList>
    </citation>
    <scope>NUCLEOTIDE SEQUENCE [LARGE SCALE GENOMIC DNA]</scope>
</reference>
<proteinExistence type="predicted"/>